<feature type="transmembrane region" description="Helical" evidence="2">
    <location>
        <begin position="18"/>
        <end position="37"/>
    </location>
</feature>
<keyword evidence="2" id="KW-1133">Transmembrane helix</keyword>
<evidence type="ECO:0000313" key="3">
    <source>
        <dbReference type="EMBL" id="GFE19921.1"/>
    </source>
</evidence>
<dbReference type="InterPro" id="IPR045513">
    <property type="entry name" value="DUF6479"/>
</dbReference>
<protein>
    <recommendedName>
        <fullName evidence="5">Secreted protein</fullName>
    </recommendedName>
</protein>
<gene>
    <name evidence="3" type="ORF">Sliba_03740</name>
</gene>
<keyword evidence="2" id="KW-0472">Membrane</keyword>
<dbReference type="Proteomes" id="UP000429552">
    <property type="component" value="Unassembled WGS sequence"/>
</dbReference>
<dbReference type="RefSeq" id="WP_159483875.1">
    <property type="nucleotide sequence ID" value="NZ_JAPKNL010000005.1"/>
</dbReference>
<reference evidence="3 4" key="1">
    <citation type="submission" date="2019-12" db="EMBL/GenBank/DDBJ databases">
        <title>Whole genome shotgun sequence of Streptomyces libani subsp. libani NBRC 13452.</title>
        <authorList>
            <person name="Ichikawa N."/>
            <person name="Kimura A."/>
            <person name="Kitahashi Y."/>
            <person name="Komaki H."/>
            <person name="Tamura T."/>
        </authorList>
    </citation>
    <scope>NUCLEOTIDE SEQUENCE [LARGE SCALE GENOMIC DNA]</scope>
    <source>
        <strain evidence="3 4">NBRC 13452</strain>
    </source>
</reference>
<proteinExistence type="predicted"/>
<dbReference type="Pfam" id="PF20087">
    <property type="entry name" value="DUF6479"/>
    <property type="match status" value="1"/>
</dbReference>
<keyword evidence="2" id="KW-0812">Transmembrane</keyword>
<evidence type="ECO:0000313" key="4">
    <source>
        <dbReference type="Proteomes" id="UP000429552"/>
    </source>
</evidence>
<comment type="caution">
    <text evidence="3">The sequence shown here is derived from an EMBL/GenBank/DDBJ whole genome shotgun (WGS) entry which is preliminary data.</text>
</comment>
<dbReference type="EMBL" id="BLIP01000001">
    <property type="protein sequence ID" value="GFE19921.1"/>
    <property type="molecule type" value="Genomic_DNA"/>
</dbReference>
<evidence type="ECO:0000256" key="2">
    <source>
        <dbReference type="SAM" id="Phobius"/>
    </source>
</evidence>
<evidence type="ECO:0008006" key="5">
    <source>
        <dbReference type="Google" id="ProtNLM"/>
    </source>
</evidence>
<organism evidence="3 4">
    <name type="scientific">Streptomyces nigrescens</name>
    <dbReference type="NCBI Taxonomy" id="1920"/>
    <lineage>
        <taxon>Bacteria</taxon>
        <taxon>Bacillati</taxon>
        <taxon>Actinomycetota</taxon>
        <taxon>Actinomycetes</taxon>
        <taxon>Kitasatosporales</taxon>
        <taxon>Streptomycetaceae</taxon>
        <taxon>Streptomyces</taxon>
    </lineage>
</organism>
<accession>A0A640TBS7</accession>
<sequence>MGVTMNEQLAAGSGTSGILLAIVGVLVVAVLLAAFVWGRRIKAREPGPPLPEQQPRLPESGPVGDVVESREPDELVPGEQRLTPHEVKGNGTASHRRR</sequence>
<feature type="region of interest" description="Disordered" evidence="1">
    <location>
        <begin position="43"/>
        <end position="98"/>
    </location>
</feature>
<dbReference type="AlphaFoldDB" id="A0A640TBS7"/>
<evidence type="ECO:0000256" key="1">
    <source>
        <dbReference type="SAM" id="MobiDB-lite"/>
    </source>
</evidence>
<name>A0A640TBS7_STRNI</name>